<gene>
    <name evidence="1" type="ORF">JIN78_07580</name>
</gene>
<evidence type="ECO:0008006" key="3">
    <source>
        <dbReference type="Google" id="ProtNLM"/>
    </source>
</evidence>
<dbReference type="AlphaFoldDB" id="A0A934VMG1"/>
<protein>
    <recommendedName>
        <fullName evidence="3">OmpA family protein</fullName>
    </recommendedName>
</protein>
<organism evidence="1 2">
    <name type="scientific">Roseibacillus ishigakijimensis</name>
    <dbReference type="NCBI Taxonomy" id="454146"/>
    <lineage>
        <taxon>Bacteria</taxon>
        <taxon>Pseudomonadati</taxon>
        <taxon>Verrucomicrobiota</taxon>
        <taxon>Verrucomicrobiia</taxon>
        <taxon>Verrucomicrobiales</taxon>
        <taxon>Verrucomicrobiaceae</taxon>
        <taxon>Roseibacillus</taxon>
    </lineage>
</organism>
<comment type="caution">
    <text evidence="1">The sequence shown here is derived from an EMBL/GenBank/DDBJ whole genome shotgun (WGS) entry which is preliminary data.</text>
</comment>
<reference evidence="1" key="1">
    <citation type="submission" date="2021-01" db="EMBL/GenBank/DDBJ databases">
        <title>Modified the classification status of verrucomicrobia.</title>
        <authorList>
            <person name="Feng X."/>
        </authorList>
    </citation>
    <scope>NUCLEOTIDE SEQUENCE</scope>
    <source>
        <strain evidence="1">KCTC 12986</strain>
    </source>
</reference>
<proteinExistence type="predicted"/>
<evidence type="ECO:0000313" key="1">
    <source>
        <dbReference type="EMBL" id="MBK1833915.1"/>
    </source>
</evidence>
<name>A0A934VMG1_9BACT</name>
<accession>A0A934VMG1</accession>
<dbReference type="Proteomes" id="UP000604083">
    <property type="component" value="Unassembled WGS sequence"/>
</dbReference>
<sequence>MRVLIVLAALLLVPLLLKFQTRAYREESLPRRVAEVEALLRAEGVGEPRVTVDYLDVTIAGFVQQEADARRIGQLVSALPGARLADNRLVVEGWLRFRREKEEISLRGIVPTGWREELLSALGDQTVGELAERAEVTLAGKDAAAWRAWLQAFFQPPGERAFALLGSRLSLEGEATPAMAEEILQQARSLGEEVRVSDVLLRFPSFYHFPSRTSESPLEGEALRGLSRQLVEWTLRLDASGEALTAESASLLPRLHGILQEQSEEVTFVIGAHPTEGESSAQARARAAVVRSLLVSQGLAEERLKIVPFEMTEAGSELAGQVEVLVR</sequence>
<dbReference type="RefSeq" id="WP_200391350.1">
    <property type="nucleotide sequence ID" value="NZ_JAENIO010000015.1"/>
</dbReference>
<dbReference type="EMBL" id="JAENIO010000015">
    <property type="protein sequence ID" value="MBK1833915.1"/>
    <property type="molecule type" value="Genomic_DNA"/>
</dbReference>
<keyword evidence="2" id="KW-1185">Reference proteome</keyword>
<evidence type="ECO:0000313" key="2">
    <source>
        <dbReference type="Proteomes" id="UP000604083"/>
    </source>
</evidence>